<evidence type="ECO:0000256" key="1">
    <source>
        <dbReference type="SAM" id="MobiDB-lite"/>
    </source>
</evidence>
<feature type="compositionally biased region" description="Basic and acidic residues" evidence="1">
    <location>
        <begin position="590"/>
        <end position="601"/>
    </location>
</feature>
<protein>
    <recommendedName>
        <fullName evidence="2">Subtelomeric hrmA-associated cluster protein AFUB-079030/YDR124W-like helical bundle domain-containing protein</fullName>
    </recommendedName>
</protein>
<proteinExistence type="predicted"/>
<feature type="region of interest" description="Disordered" evidence="1">
    <location>
        <begin position="381"/>
        <end position="407"/>
    </location>
</feature>
<dbReference type="STRING" id="1432307.W9C7C6"/>
<feature type="region of interest" description="Disordered" evidence="1">
    <location>
        <begin position="558"/>
        <end position="601"/>
    </location>
</feature>
<feature type="domain" description="Subtelomeric hrmA-associated cluster protein AFUB-079030/YDR124W-like helical bundle" evidence="2">
    <location>
        <begin position="205"/>
        <end position="322"/>
    </location>
</feature>
<sequence length="601" mass="68693">MVQHENPTQSRDCYPREPWSSTAERPFDCSQPSLNETRLIPITPHRSHPHDLPLSVEECLRSCARIPVKEFAVIAVLDDGREVNYTSQNLTNFQPRIFSQHLKNDFHRSIQRASLDASFSNSTSYHQDSGYSDFSIDNGSGMRRFSGIDSTAGKRRRTRQLRQNSDETNDDSMGSKKIKRYRRQYDESSEDTPSSIVERKTMQLRIGDEDEVEKFYSCRFKDMQQFSCKVMGKAFVKLIEPRKQTHYPYTKGAEKSPPWWPPTFGEFSVRHREPDHLRKPELNVKMLEEFTMEALSNFFNDKEHPGNLAKKPFIKELFKVARKEEQYKNGEISGDTYVQVMFGDRNGAEISDDEPEEGMKIEDEDLQSQDMEASSLILTPNSATSPSVMQIQQIQQAPPHSSQQREHDMYAPPRHVSVRYNSQPEEHMHGSSYMNTTAGYVPRMNFNEQNSPSLQVQPQRSMSTSMATAQFQNPQQSNVNWTPSFYSNASSASSFYATSPQSQSFTSNPPQSFSSNSYQLPPPNSQPMLLSHPVAQPLHNSFDGLPHRSQYDATPQIGSQLRTGSLGHPHQVPTHQHHGVFDFLDGNTYENHDADMKSDQP</sequence>
<dbReference type="Pfam" id="PF11001">
    <property type="entry name" value="AFUB_07903_YDR124W_hel"/>
    <property type="match status" value="1"/>
</dbReference>
<dbReference type="InterPro" id="IPR021264">
    <property type="entry name" value="AFUB_079030/YDR124W-like"/>
</dbReference>
<name>W9C7C6_SCLBF</name>
<dbReference type="AlphaFoldDB" id="W9C7C6"/>
<keyword evidence="4" id="KW-1185">Reference proteome</keyword>
<comment type="caution">
    <text evidence="3">The sequence shown here is derived from an EMBL/GenBank/DDBJ whole genome shotgun (WGS) entry which is preliminary data.</text>
</comment>
<feature type="compositionally biased region" description="Polar residues" evidence="1">
    <location>
        <begin position="446"/>
        <end position="478"/>
    </location>
</feature>
<dbReference type="InterPro" id="IPR047092">
    <property type="entry name" value="AFUB_07903/YDR124W-like_hel"/>
</dbReference>
<accession>W9C7C6</accession>
<evidence type="ECO:0000259" key="2">
    <source>
        <dbReference type="Pfam" id="PF11001"/>
    </source>
</evidence>
<organism evidence="3 4">
    <name type="scientific">Sclerotinia borealis (strain F-4128)</name>
    <dbReference type="NCBI Taxonomy" id="1432307"/>
    <lineage>
        <taxon>Eukaryota</taxon>
        <taxon>Fungi</taxon>
        <taxon>Dikarya</taxon>
        <taxon>Ascomycota</taxon>
        <taxon>Pezizomycotina</taxon>
        <taxon>Leotiomycetes</taxon>
        <taxon>Helotiales</taxon>
        <taxon>Sclerotiniaceae</taxon>
        <taxon>Sclerotinia</taxon>
    </lineage>
</organism>
<gene>
    <name evidence="3" type="ORF">SBOR_8832</name>
</gene>
<feature type="compositionally biased region" description="Polar residues" evidence="1">
    <location>
        <begin position="381"/>
        <end position="402"/>
    </location>
</feature>
<feature type="region of interest" description="Disordered" evidence="1">
    <location>
        <begin position="1"/>
        <end position="27"/>
    </location>
</feature>
<dbReference type="Proteomes" id="UP000019487">
    <property type="component" value="Unassembled WGS sequence"/>
</dbReference>
<evidence type="ECO:0000313" key="3">
    <source>
        <dbReference type="EMBL" id="ESZ90784.1"/>
    </source>
</evidence>
<reference evidence="3 4" key="1">
    <citation type="journal article" date="2014" name="Genome Announc.">
        <title>Draft genome sequence of Sclerotinia borealis, a psychrophilic plant pathogenic fungus.</title>
        <authorList>
            <person name="Mardanov A.V."/>
            <person name="Beletsky A.V."/>
            <person name="Kadnikov V.V."/>
            <person name="Ignatov A.N."/>
            <person name="Ravin N.V."/>
        </authorList>
    </citation>
    <scope>NUCLEOTIDE SEQUENCE [LARGE SCALE GENOMIC DNA]</scope>
    <source>
        <strain evidence="4">F-4157</strain>
    </source>
</reference>
<feature type="region of interest" description="Disordered" evidence="1">
    <location>
        <begin position="498"/>
        <end position="531"/>
    </location>
</feature>
<feature type="compositionally biased region" description="Polar residues" evidence="1">
    <location>
        <begin position="1"/>
        <end position="11"/>
    </location>
</feature>
<dbReference type="EMBL" id="AYSA01000576">
    <property type="protein sequence ID" value="ESZ90784.1"/>
    <property type="molecule type" value="Genomic_DNA"/>
</dbReference>
<dbReference type="PANTHER" id="PTHR36102:SF1">
    <property type="entry name" value="YDR124W-LIKE HELICAL BUNDLE DOMAIN-CONTAINING PROTEIN"/>
    <property type="match status" value="1"/>
</dbReference>
<dbReference type="PANTHER" id="PTHR36102">
    <property type="entry name" value="CHROMOSOME 10, WHOLE GENOME SHOTGUN SEQUENCE"/>
    <property type="match status" value="1"/>
</dbReference>
<dbReference type="OrthoDB" id="5338458at2759"/>
<dbReference type="HOGENOM" id="CLU_021647_0_0_1"/>
<feature type="region of interest" description="Disordered" evidence="1">
    <location>
        <begin position="443"/>
        <end position="478"/>
    </location>
</feature>
<feature type="region of interest" description="Disordered" evidence="1">
    <location>
        <begin position="145"/>
        <end position="195"/>
    </location>
</feature>
<evidence type="ECO:0000313" key="4">
    <source>
        <dbReference type="Proteomes" id="UP000019487"/>
    </source>
</evidence>
<feature type="compositionally biased region" description="Polar residues" evidence="1">
    <location>
        <begin position="503"/>
        <end position="519"/>
    </location>
</feature>